<dbReference type="EMBL" id="JAQIFT010000069">
    <property type="protein sequence ID" value="MDA3733952.1"/>
    <property type="molecule type" value="Genomic_DNA"/>
</dbReference>
<name>A0AA42J2U4_9FIRM</name>
<feature type="transmembrane region" description="Helical" evidence="1">
    <location>
        <begin position="192"/>
        <end position="209"/>
    </location>
</feature>
<gene>
    <name evidence="3" type="ORF">PBV87_20980</name>
</gene>
<sequence length="443" mass="52140">MNTLEIILKVITFVTCIIYFVIMIKATSLILKKRTNKYITSIVILISSIIFVSVNNTYIPGYIVYIITYIHMIIFFALLFDGRKKDILFASGNIVLHLCGIGLIAFCFMAGCLRIEVGEILKNTIFNYLYVIMKLGISIVIAVIFIIRYKKLQDIWLSKFSINIIYKIQTLLNILIIVYGAYYSLAIETERYEWGMIIILMLFIYYITIQYTKTYDFYIDTQVKNILLENQISKQVSYYEIQKEHINKLRKFKHDYKHMIEGISYLIIKEDIKGLKRFVEEMDVEMRAIIDDYKEYSNHSLLQAILWDAQERIKKLEIQFDAYIYIPKGAQLTDLEVCRVFLNIIENCIEACEKAPDIERRFINIKTINTKEGVVIKVENTLNERLIIRNNHFITTKDDPFEHGLGIKNIQEIIEKHKGLLNIKTDQKNKKFILQIYLPHTLD</sequence>
<comment type="caution">
    <text evidence="3">The sequence shown here is derived from an EMBL/GenBank/DDBJ whole genome shotgun (WGS) entry which is preliminary data.</text>
</comment>
<dbReference type="AlphaFoldDB" id="A0AA42J2U4"/>
<keyword evidence="1" id="KW-0812">Transmembrane</keyword>
<feature type="transmembrane region" description="Helical" evidence="1">
    <location>
        <begin position="62"/>
        <end position="80"/>
    </location>
</feature>
<dbReference type="Pfam" id="PF14501">
    <property type="entry name" value="HATPase_c_5"/>
    <property type="match status" value="1"/>
</dbReference>
<evidence type="ECO:0000256" key="1">
    <source>
        <dbReference type="SAM" id="Phobius"/>
    </source>
</evidence>
<dbReference type="PANTHER" id="PTHR40448">
    <property type="entry name" value="TWO-COMPONENT SENSOR HISTIDINE KINASE"/>
    <property type="match status" value="1"/>
</dbReference>
<feature type="transmembrane region" description="Helical" evidence="1">
    <location>
        <begin position="87"/>
        <end position="113"/>
    </location>
</feature>
<dbReference type="Gene3D" id="3.30.565.10">
    <property type="entry name" value="Histidine kinase-like ATPase, C-terminal domain"/>
    <property type="match status" value="1"/>
</dbReference>
<accession>A0AA42J2U4</accession>
<dbReference type="PANTHER" id="PTHR40448:SF1">
    <property type="entry name" value="TWO-COMPONENT SENSOR HISTIDINE KINASE"/>
    <property type="match status" value="1"/>
</dbReference>
<organism evidence="3 4">
    <name type="scientific">Holtiella tumoricola</name>
    <dbReference type="NCBI Taxonomy" id="3018743"/>
    <lineage>
        <taxon>Bacteria</taxon>
        <taxon>Bacillati</taxon>
        <taxon>Bacillota</taxon>
        <taxon>Clostridia</taxon>
        <taxon>Lachnospirales</taxon>
        <taxon>Cellulosilyticaceae</taxon>
        <taxon>Holtiella</taxon>
    </lineage>
</organism>
<dbReference type="InterPro" id="IPR032834">
    <property type="entry name" value="NatK-like_C"/>
</dbReference>
<feature type="transmembrane region" description="Helical" evidence="1">
    <location>
        <begin position="38"/>
        <end position="56"/>
    </location>
</feature>
<dbReference type="GO" id="GO:0042802">
    <property type="term" value="F:identical protein binding"/>
    <property type="evidence" value="ECO:0007669"/>
    <property type="project" value="TreeGrafter"/>
</dbReference>
<dbReference type="SUPFAM" id="SSF55874">
    <property type="entry name" value="ATPase domain of HSP90 chaperone/DNA topoisomerase II/histidine kinase"/>
    <property type="match status" value="1"/>
</dbReference>
<dbReference type="Proteomes" id="UP001169242">
    <property type="component" value="Unassembled WGS sequence"/>
</dbReference>
<feature type="domain" description="Sensor histidine kinase NatK-like C-terminal" evidence="2">
    <location>
        <begin position="335"/>
        <end position="439"/>
    </location>
</feature>
<dbReference type="RefSeq" id="WP_271013620.1">
    <property type="nucleotide sequence ID" value="NZ_JAQIFT010000069.1"/>
</dbReference>
<evidence type="ECO:0000313" key="4">
    <source>
        <dbReference type="Proteomes" id="UP001169242"/>
    </source>
</evidence>
<protein>
    <submittedName>
        <fullName evidence="3">GHKL domain-containing protein</fullName>
    </submittedName>
</protein>
<proteinExistence type="predicted"/>
<keyword evidence="1" id="KW-0472">Membrane</keyword>
<evidence type="ECO:0000259" key="2">
    <source>
        <dbReference type="Pfam" id="PF14501"/>
    </source>
</evidence>
<keyword evidence="1" id="KW-1133">Transmembrane helix</keyword>
<feature type="transmembrane region" description="Helical" evidence="1">
    <location>
        <begin position="125"/>
        <end position="147"/>
    </location>
</feature>
<dbReference type="InterPro" id="IPR036890">
    <property type="entry name" value="HATPase_C_sf"/>
</dbReference>
<keyword evidence="4" id="KW-1185">Reference proteome</keyword>
<feature type="transmembrane region" description="Helical" evidence="1">
    <location>
        <begin position="168"/>
        <end position="186"/>
    </location>
</feature>
<reference evidence="3" key="1">
    <citation type="journal article" date="2023" name="Int. J. Syst. Evol. Microbiol.">
        <title>&lt;i&gt;Holtiella tumoricola&lt;/i&gt; gen. nov. sp. nov., isolated from a human clinical sample.</title>
        <authorList>
            <person name="Allen-Vercoe E."/>
            <person name="Daigneault M.C."/>
            <person name="Vancuren S.J."/>
            <person name="Cochrane K."/>
            <person name="O'Neal L.L."/>
            <person name="Sankaranarayanan K."/>
            <person name="Lawson P.A."/>
        </authorList>
    </citation>
    <scope>NUCLEOTIDE SEQUENCE</scope>
    <source>
        <strain evidence="3">CC70A</strain>
    </source>
</reference>
<evidence type="ECO:0000313" key="3">
    <source>
        <dbReference type="EMBL" id="MDA3733952.1"/>
    </source>
</evidence>
<feature type="transmembrane region" description="Helical" evidence="1">
    <location>
        <begin position="6"/>
        <end position="26"/>
    </location>
</feature>